<keyword evidence="2" id="KW-1133">Transmembrane helix</keyword>
<dbReference type="SUPFAM" id="SSF56601">
    <property type="entry name" value="beta-lactamase/transpeptidase-like"/>
    <property type="match status" value="1"/>
</dbReference>
<evidence type="ECO:0000259" key="3">
    <source>
        <dbReference type="Pfam" id="PF00144"/>
    </source>
</evidence>
<dbReference type="AlphaFoldDB" id="A0A956M0V0"/>
<evidence type="ECO:0000256" key="2">
    <source>
        <dbReference type="SAM" id="Phobius"/>
    </source>
</evidence>
<name>A0A956M0V0_UNCEI</name>
<evidence type="ECO:0000313" key="5">
    <source>
        <dbReference type="Proteomes" id="UP000697710"/>
    </source>
</evidence>
<organism evidence="4 5">
    <name type="scientific">Eiseniibacteriota bacterium</name>
    <dbReference type="NCBI Taxonomy" id="2212470"/>
    <lineage>
        <taxon>Bacteria</taxon>
        <taxon>Candidatus Eiseniibacteriota</taxon>
    </lineage>
</organism>
<dbReference type="EMBL" id="JAGQHR010000251">
    <property type="protein sequence ID" value="MCA9727865.1"/>
    <property type="molecule type" value="Genomic_DNA"/>
</dbReference>
<comment type="caution">
    <text evidence="4">The sequence shown here is derived from an EMBL/GenBank/DDBJ whole genome shotgun (WGS) entry which is preliminary data.</text>
</comment>
<dbReference type="InterPro" id="IPR012338">
    <property type="entry name" value="Beta-lactam/transpept-like"/>
</dbReference>
<dbReference type="Proteomes" id="UP000697710">
    <property type="component" value="Unassembled WGS sequence"/>
</dbReference>
<feature type="region of interest" description="Disordered" evidence="1">
    <location>
        <begin position="451"/>
        <end position="481"/>
    </location>
</feature>
<keyword evidence="2" id="KW-0812">Transmembrane</keyword>
<sequence length="716" mass="77367">MRTTIPVPGCRHEDPSCRPRHVRSRIGIAARYAISVAFVMMSLVSIKGPMSVGPAGASNGTTAHSSADDATGGRMNEREDAAALVGLWSARRDFGPARRGVLRVCVQDGQARATIADAEVTFAWPAAAPDEATRSGESIDAGSTELRFDLPDEQGGFRGRLLANGRIEGHWIQPATVASTVRYATPVTLEPVAPRTLDPGAGADRAWRPAASDTEASSAIPTDANGCWEGVVRPLDDRITFYLSLVRDADGVVRGFFRNPEANFGRWFSFDRVERTGSQVRFLAGVEEVLTGELDADSRALTIDIPDLGGEYRLQRVDGHESDFYPRPGPQGPYVYRPPAATDDGWPVASLADVDMDVATMEQLVQLILDEPMVAIDSPEIHALLVARHGKLVLEEYFHGSNRDEIHDTRSASKSITSVLVGAAIQDGAPLALSTAVVPFLRESMAPDRVAMDRVAPDQPVTDRVAPDRTDANDTDDARKSKITLQDLLTMSSGLACDDGDSDSPGNEDAMQNQTEQPDWARYTLDLPMVHAPGEHAAYCSGGANLAGAVASAATGRWLPDLYREELAERLGLGRYAMNLTPAGEGYGGGGLRLTGRDFLRIGQLLLQDGRWDDRTILDASFVSESISPLVRLRDQGYGYLWWTIDYPDRGGTVRGFYAGGNGGQYLIGIPELDLLVVSFGGNYNQAVLHRPKLEYVPSYIVRAIELGASGDDSDR</sequence>
<reference evidence="4" key="1">
    <citation type="submission" date="2020-04" db="EMBL/GenBank/DDBJ databases">
        <authorList>
            <person name="Zhang T."/>
        </authorList>
    </citation>
    <scope>NUCLEOTIDE SEQUENCE</scope>
    <source>
        <strain evidence="4">HKST-UBA01</strain>
    </source>
</reference>
<reference evidence="4" key="2">
    <citation type="journal article" date="2021" name="Microbiome">
        <title>Successional dynamics and alternative stable states in a saline activated sludge microbial community over 9 years.</title>
        <authorList>
            <person name="Wang Y."/>
            <person name="Ye J."/>
            <person name="Ju F."/>
            <person name="Liu L."/>
            <person name="Boyd J.A."/>
            <person name="Deng Y."/>
            <person name="Parks D.H."/>
            <person name="Jiang X."/>
            <person name="Yin X."/>
            <person name="Woodcroft B.J."/>
            <person name="Tyson G.W."/>
            <person name="Hugenholtz P."/>
            <person name="Polz M.F."/>
            <person name="Zhang T."/>
        </authorList>
    </citation>
    <scope>NUCLEOTIDE SEQUENCE</scope>
    <source>
        <strain evidence="4">HKST-UBA01</strain>
    </source>
</reference>
<keyword evidence="2" id="KW-0472">Membrane</keyword>
<dbReference type="InterPro" id="IPR050789">
    <property type="entry name" value="Diverse_Enzym_Activities"/>
</dbReference>
<feature type="region of interest" description="Disordered" evidence="1">
    <location>
        <begin position="494"/>
        <end position="515"/>
    </location>
</feature>
<feature type="transmembrane region" description="Helical" evidence="2">
    <location>
        <begin position="28"/>
        <end position="46"/>
    </location>
</feature>
<feature type="domain" description="Beta-lactamase-related" evidence="3">
    <location>
        <begin position="383"/>
        <end position="678"/>
    </location>
</feature>
<evidence type="ECO:0000256" key="1">
    <source>
        <dbReference type="SAM" id="MobiDB-lite"/>
    </source>
</evidence>
<evidence type="ECO:0000313" key="4">
    <source>
        <dbReference type="EMBL" id="MCA9727865.1"/>
    </source>
</evidence>
<accession>A0A956M0V0</accession>
<gene>
    <name evidence="4" type="ORF">KC729_09300</name>
</gene>
<dbReference type="Pfam" id="PF00144">
    <property type="entry name" value="Beta-lactamase"/>
    <property type="match status" value="1"/>
</dbReference>
<dbReference type="Gene3D" id="3.40.710.10">
    <property type="entry name" value="DD-peptidase/beta-lactamase superfamily"/>
    <property type="match status" value="1"/>
</dbReference>
<proteinExistence type="predicted"/>
<protein>
    <submittedName>
        <fullName evidence="4">Beta-lactamase family protein</fullName>
    </submittedName>
</protein>
<dbReference type="InterPro" id="IPR001466">
    <property type="entry name" value="Beta-lactam-related"/>
</dbReference>
<dbReference type="PANTHER" id="PTHR43283">
    <property type="entry name" value="BETA-LACTAMASE-RELATED"/>
    <property type="match status" value="1"/>
</dbReference>
<feature type="region of interest" description="Disordered" evidence="1">
    <location>
        <begin position="194"/>
        <end position="219"/>
    </location>
</feature>
<dbReference type="PANTHER" id="PTHR43283:SF7">
    <property type="entry name" value="BETA-LACTAMASE-RELATED DOMAIN-CONTAINING PROTEIN"/>
    <property type="match status" value="1"/>
</dbReference>
<feature type="compositionally biased region" description="Basic and acidic residues" evidence="1">
    <location>
        <begin position="465"/>
        <end position="480"/>
    </location>
</feature>